<proteinExistence type="predicted"/>
<organism evidence="1 2">
    <name type="scientific">Serpens gallinarum</name>
    <dbReference type="NCBI Taxonomy" id="2763075"/>
    <lineage>
        <taxon>Bacteria</taxon>
        <taxon>Pseudomonadati</taxon>
        <taxon>Pseudomonadota</taxon>
        <taxon>Gammaproteobacteria</taxon>
        <taxon>Pseudomonadales</taxon>
        <taxon>Pseudomonadaceae</taxon>
        <taxon>Pseudomonas</taxon>
    </lineage>
</organism>
<keyword evidence="2" id="KW-1185">Reference proteome</keyword>
<sequence length="76" mass="8664">MSIQHRAQDAIRVLSEAFAPLDCHFLAPSRKGNFSFTLVNEHGIACHSERLYPEHYQGSERLQRVIERARSKTLAA</sequence>
<reference evidence="1 2" key="1">
    <citation type="submission" date="2020-08" db="EMBL/GenBank/DDBJ databases">
        <title>A Genomic Blueprint of the Chicken Gut Microbiome.</title>
        <authorList>
            <person name="Gilroy R."/>
            <person name="Ravi A."/>
            <person name="Getino M."/>
            <person name="Pursley I."/>
            <person name="Horton D.L."/>
            <person name="Alikhan N.-F."/>
            <person name="Baker D."/>
            <person name="Gharbi K."/>
            <person name="Hall N."/>
            <person name="Watson M."/>
            <person name="Adriaenssens E.M."/>
            <person name="Foster-Nyarko E."/>
            <person name="Jarju S."/>
            <person name="Secka A."/>
            <person name="Antonio M."/>
            <person name="Oren A."/>
            <person name="Chaudhuri R."/>
            <person name="La Ragione R.M."/>
            <person name="Hildebrand F."/>
            <person name="Pallen M.J."/>
        </authorList>
    </citation>
    <scope>NUCLEOTIDE SEQUENCE [LARGE SCALE GENOMIC DNA]</scope>
    <source>
        <strain evidence="1 2">Sa2CUA2</strain>
    </source>
</reference>
<accession>A0ABR8TMM1</accession>
<gene>
    <name evidence="1" type="ORF">H9642_05010</name>
</gene>
<evidence type="ECO:0000313" key="1">
    <source>
        <dbReference type="EMBL" id="MBD7976544.1"/>
    </source>
</evidence>
<dbReference type="Proteomes" id="UP000611945">
    <property type="component" value="Unassembled WGS sequence"/>
</dbReference>
<evidence type="ECO:0000313" key="2">
    <source>
        <dbReference type="Proteomes" id="UP000611945"/>
    </source>
</evidence>
<dbReference type="EMBL" id="JACSQG010000001">
    <property type="protein sequence ID" value="MBD7976544.1"/>
    <property type="molecule type" value="Genomic_DNA"/>
</dbReference>
<name>A0ABR8TMM1_9PSED</name>
<comment type="caution">
    <text evidence="1">The sequence shown here is derived from an EMBL/GenBank/DDBJ whole genome shotgun (WGS) entry which is preliminary data.</text>
</comment>
<dbReference type="RefSeq" id="WP_251835289.1">
    <property type="nucleotide sequence ID" value="NZ_JACSQG010000001.1"/>
</dbReference>
<protein>
    <submittedName>
        <fullName evidence="1">Uncharacterized protein</fullName>
    </submittedName>
</protein>